<evidence type="ECO:0000313" key="1">
    <source>
        <dbReference type="EMBL" id="VVT32109.1"/>
    </source>
</evidence>
<organism evidence="1 2">
    <name type="scientific">Sphingomonas aurantiaca</name>
    <dbReference type="NCBI Taxonomy" id="185949"/>
    <lineage>
        <taxon>Bacteria</taxon>
        <taxon>Pseudomonadati</taxon>
        <taxon>Pseudomonadota</taxon>
        <taxon>Alphaproteobacteria</taxon>
        <taxon>Sphingomonadales</taxon>
        <taxon>Sphingomonadaceae</taxon>
        <taxon>Sphingomonas</taxon>
    </lineage>
</organism>
<dbReference type="AlphaFoldDB" id="A0A5E8AR61"/>
<accession>A0A5E8AR61</accession>
<dbReference type="Proteomes" id="UP000326857">
    <property type="component" value="Unassembled WGS sequence"/>
</dbReference>
<proteinExistence type="predicted"/>
<name>A0A5E8AR61_9SPHN</name>
<reference evidence="1 2" key="1">
    <citation type="submission" date="2019-09" db="EMBL/GenBank/DDBJ databases">
        <authorList>
            <person name="Dittami M. S."/>
        </authorList>
    </citation>
    <scope>NUCLEOTIDE SEQUENCE [LARGE SCALE GENOMIC DNA]</scope>
    <source>
        <strain evidence="1">SPHINGO391</strain>
    </source>
</reference>
<dbReference type="EMBL" id="CABVLI010000049">
    <property type="protein sequence ID" value="VVT32109.1"/>
    <property type="molecule type" value="Genomic_DNA"/>
</dbReference>
<protein>
    <submittedName>
        <fullName evidence="1">Uncharacterized protein</fullName>
    </submittedName>
</protein>
<sequence length="101" mass="10544">MPAPMTIGTMLDSWRPASLLDFDVAVPVRTDDATDSDCAGFTAGAAFAATGSAVIATAETPRIQDLIISHSLMYQPKRLPLLQRFGVAAVPAVESAMPGNP</sequence>
<evidence type="ECO:0000313" key="2">
    <source>
        <dbReference type="Proteomes" id="UP000326857"/>
    </source>
</evidence>
<gene>
    <name evidence="1" type="ORF">SPHINGO391_530086</name>
</gene>